<keyword evidence="7" id="KW-0732">Signal</keyword>
<dbReference type="SMART" id="SM00408">
    <property type="entry name" value="IGc2"/>
    <property type="match status" value="1"/>
</dbReference>
<keyword evidence="3" id="KW-1133">Transmembrane helix</keyword>
<protein>
    <recommendedName>
        <fullName evidence="8">Ig-like domain-containing protein</fullName>
    </recommendedName>
</protein>
<keyword evidence="5" id="KW-0675">Receptor</keyword>
<dbReference type="Pfam" id="PF07686">
    <property type="entry name" value="V-set"/>
    <property type="match status" value="1"/>
</dbReference>
<evidence type="ECO:0000256" key="5">
    <source>
        <dbReference type="ARBA" id="ARBA00023170"/>
    </source>
</evidence>
<dbReference type="PROSITE" id="PS50835">
    <property type="entry name" value="IG_LIKE"/>
    <property type="match status" value="1"/>
</dbReference>
<evidence type="ECO:0000313" key="9">
    <source>
        <dbReference type="EMBL" id="CAJ1074745.1"/>
    </source>
</evidence>
<dbReference type="GO" id="GO:0016020">
    <property type="term" value="C:membrane"/>
    <property type="evidence" value="ECO:0007669"/>
    <property type="project" value="UniProtKB-SubCell"/>
</dbReference>
<dbReference type="PANTHER" id="PTHR19256">
    <property type="entry name" value="T-CELL RECEPTOR GAMMA CHAIN"/>
    <property type="match status" value="1"/>
</dbReference>
<dbReference type="EMBL" id="OY660878">
    <property type="protein sequence ID" value="CAJ1074745.1"/>
    <property type="molecule type" value="Genomic_DNA"/>
</dbReference>
<reference evidence="9" key="1">
    <citation type="submission" date="2023-08" db="EMBL/GenBank/DDBJ databases">
        <authorList>
            <person name="Alioto T."/>
            <person name="Alioto T."/>
            <person name="Gomez Garrido J."/>
        </authorList>
    </citation>
    <scope>NUCLEOTIDE SEQUENCE</scope>
</reference>
<dbReference type="AlphaFoldDB" id="A0AAV1GNB0"/>
<evidence type="ECO:0000256" key="6">
    <source>
        <dbReference type="ARBA" id="ARBA00023319"/>
    </source>
</evidence>
<dbReference type="Proteomes" id="UP001178508">
    <property type="component" value="Chromosome 15"/>
</dbReference>
<dbReference type="InterPro" id="IPR051117">
    <property type="entry name" value="TRG_var/const_region"/>
</dbReference>
<dbReference type="SMART" id="SM00409">
    <property type="entry name" value="IG"/>
    <property type="match status" value="1"/>
</dbReference>
<dbReference type="InterPro" id="IPR013106">
    <property type="entry name" value="Ig_V-set"/>
</dbReference>
<dbReference type="InterPro" id="IPR013783">
    <property type="entry name" value="Ig-like_fold"/>
</dbReference>
<evidence type="ECO:0000259" key="8">
    <source>
        <dbReference type="PROSITE" id="PS50835"/>
    </source>
</evidence>
<keyword evidence="6" id="KW-0393">Immunoglobulin domain</keyword>
<evidence type="ECO:0000256" key="4">
    <source>
        <dbReference type="ARBA" id="ARBA00023136"/>
    </source>
</evidence>
<keyword evidence="2" id="KW-0812">Transmembrane</keyword>
<dbReference type="SMART" id="SM00406">
    <property type="entry name" value="IGv"/>
    <property type="match status" value="1"/>
</dbReference>
<dbReference type="InterPro" id="IPR003599">
    <property type="entry name" value="Ig_sub"/>
</dbReference>
<name>A0AAV1GNB0_XYRNO</name>
<evidence type="ECO:0000256" key="2">
    <source>
        <dbReference type="ARBA" id="ARBA00022692"/>
    </source>
</evidence>
<dbReference type="InterPro" id="IPR007110">
    <property type="entry name" value="Ig-like_dom"/>
</dbReference>
<accession>A0AAV1GNB0</accession>
<feature type="domain" description="Ig-like" evidence="8">
    <location>
        <begin position="39"/>
        <end position="133"/>
    </location>
</feature>
<comment type="subcellular location">
    <subcellularLocation>
        <location evidence="1">Membrane</location>
    </subcellularLocation>
</comment>
<keyword evidence="4" id="KW-0472">Membrane</keyword>
<evidence type="ECO:0000256" key="1">
    <source>
        <dbReference type="ARBA" id="ARBA00004370"/>
    </source>
</evidence>
<dbReference type="SUPFAM" id="SSF48726">
    <property type="entry name" value="Immunoglobulin"/>
    <property type="match status" value="1"/>
</dbReference>
<evidence type="ECO:0000313" key="10">
    <source>
        <dbReference type="Proteomes" id="UP001178508"/>
    </source>
</evidence>
<sequence>MDTFMKLNRFILSVFILWTTGRTNASDVDQTASLWRVSGDNATIHCNHSKGSAYYQMYWYRQLPGQTMKPILNIFSKDGAQCEPNISKEKFGATKPDAHKGTLTVRSLQAEDGGTYFCAVSGAQRCRLRRELNKNLRAHR</sequence>
<dbReference type="InterPro" id="IPR003598">
    <property type="entry name" value="Ig_sub2"/>
</dbReference>
<proteinExistence type="predicted"/>
<evidence type="ECO:0000256" key="3">
    <source>
        <dbReference type="ARBA" id="ARBA00022989"/>
    </source>
</evidence>
<gene>
    <name evidence="9" type="ORF">XNOV1_A014692</name>
</gene>
<keyword evidence="10" id="KW-1185">Reference proteome</keyword>
<feature type="chain" id="PRO_5043920223" description="Ig-like domain-containing protein" evidence="7">
    <location>
        <begin position="26"/>
        <end position="140"/>
    </location>
</feature>
<dbReference type="Gene3D" id="2.60.40.10">
    <property type="entry name" value="Immunoglobulins"/>
    <property type="match status" value="1"/>
</dbReference>
<evidence type="ECO:0000256" key="7">
    <source>
        <dbReference type="SAM" id="SignalP"/>
    </source>
</evidence>
<dbReference type="PANTHER" id="PTHR19256:SF65">
    <property type="entry name" value="T CELL RECEPTOR GAMMA CONSTANT 1-RELATED"/>
    <property type="match status" value="1"/>
</dbReference>
<feature type="signal peptide" evidence="7">
    <location>
        <begin position="1"/>
        <end position="25"/>
    </location>
</feature>
<dbReference type="InterPro" id="IPR036179">
    <property type="entry name" value="Ig-like_dom_sf"/>
</dbReference>
<organism evidence="9 10">
    <name type="scientific">Xyrichtys novacula</name>
    <name type="common">Pearly razorfish</name>
    <name type="synonym">Hemipteronotus novacula</name>
    <dbReference type="NCBI Taxonomy" id="13765"/>
    <lineage>
        <taxon>Eukaryota</taxon>
        <taxon>Metazoa</taxon>
        <taxon>Chordata</taxon>
        <taxon>Craniata</taxon>
        <taxon>Vertebrata</taxon>
        <taxon>Euteleostomi</taxon>
        <taxon>Actinopterygii</taxon>
        <taxon>Neopterygii</taxon>
        <taxon>Teleostei</taxon>
        <taxon>Neoteleostei</taxon>
        <taxon>Acanthomorphata</taxon>
        <taxon>Eupercaria</taxon>
        <taxon>Labriformes</taxon>
        <taxon>Labridae</taxon>
        <taxon>Xyrichtys</taxon>
    </lineage>
</organism>